<dbReference type="Proteomes" id="UP000803884">
    <property type="component" value="Unassembled WGS sequence"/>
</dbReference>
<gene>
    <name evidence="1" type="ORF">WHR41_03440</name>
</gene>
<dbReference type="AlphaFoldDB" id="A0AB34KRG9"/>
<dbReference type="EMBL" id="JAAQHG020000009">
    <property type="protein sequence ID" value="KAL1587652.1"/>
    <property type="molecule type" value="Genomic_DNA"/>
</dbReference>
<comment type="caution">
    <text evidence="1">The sequence shown here is derived from an EMBL/GenBank/DDBJ whole genome shotgun (WGS) entry which is preliminary data.</text>
</comment>
<proteinExistence type="predicted"/>
<dbReference type="RefSeq" id="XP_069230757.1">
    <property type="nucleotide sequence ID" value="XM_069372046.1"/>
</dbReference>
<keyword evidence="2" id="KW-1185">Reference proteome</keyword>
<sequence length="213" mass="23872">MSSTQEASLFFKLPAELRDMIYQEAAENEETIGLHIQVTSGSKPKPLAHSIDGLSSTCSQIRWEYSATLERLAKKLAAKDSLSRYTLKNTHSLRVAEVQGPESKSVQDNFALTAILYWDLLAKKKLVTTFTFGDDSSLNQRYPLSSLSRNKAFWVASEERPQVASGLTEMAGRVSKADWATAPALLLMWERYCRAYLILAGWEDAMRIEGLDD</sequence>
<reference evidence="1 2" key="1">
    <citation type="journal article" date="2020" name="Microbiol. Resour. Announc.">
        <title>Draft Genome Sequence of a Cladosporium Species Isolated from the Mesophotic Ascidian Didemnum maculosum.</title>
        <authorList>
            <person name="Gioti A."/>
            <person name="Siaperas R."/>
            <person name="Nikolaivits E."/>
            <person name="Le Goff G."/>
            <person name="Ouazzani J."/>
            <person name="Kotoulas G."/>
            <person name="Topakas E."/>
        </authorList>
    </citation>
    <scope>NUCLEOTIDE SEQUENCE [LARGE SCALE GENOMIC DNA]</scope>
    <source>
        <strain evidence="1 2">TM138-S3</strain>
    </source>
</reference>
<evidence type="ECO:0000313" key="2">
    <source>
        <dbReference type="Proteomes" id="UP000803884"/>
    </source>
</evidence>
<accession>A0AB34KRG9</accession>
<protein>
    <submittedName>
        <fullName evidence="1">Uncharacterized protein</fullName>
    </submittedName>
</protein>
<dbReference type="GeneID" id="96004884"/>
<organism evidence="1 2">
    <name type="scientific">Cladosporium halotolerans</name>
    <dbReference type="NCBI Taxonomy" id="1052096"/>
    <lineage>
        <taxon>Eukaryota</taxon>
        <taxon>Fungi</taxon>
        <taxon>Dikarya</taxon>
        <taxon>Ascomycota</taxon>
        <taxon>Pezizomycotina</taxon>
        <taxon>Dothideomycetes</taxon>
        <taxon>Dothideomycetidae</taxon>
        <taxon>Cladosporiales</taxon>
        <taxon>Cladosporiaceae</taxon>
        <taxon>Cladosporium</taxon>
    </lineage>
</organism>
<evidence type="ECO:0000313" key="1">
    <source>
        <dbReference type="EMBL" id="KAL1587652.1"/>
    </source>
</evidence>
<name>A0AB34KRG9_9PEZI</name>